<sequence length="85" mass="9466">MIVFVYALCACTSLVCAVLLMIGARRTRSRMLLWASICFWLMTAANVVVILDSMVFRGVALWPVRHGLSLAAVCILVYGLIMEDR</sequence>
<name>A0ABW0SR29_9GAMM</name>
<evidence type="ECO:0000313" key="2">
    <source>
        <dbReference type="EMBL" id="MFC5571174.1"/>
    </source>
</evidence>
<organism evidence="2 3">
    <name type="scientific">Lysobacter yangpyeongensis</name>
    <dbReference type="NCBI Taxonomy" id="346182"/>
    <lineage>
        <taxon>Bacteria</taxon>
        <taxon>Pseudomonadati</taxon>
        <taxon>Pseudomonadota</taxon>
        <taxon>Gammaproteobacteria</taxon>
        <taxon>Lysobacterales</taxon>
        <taxon>Lysobacteraceae</taxon>
        <taxon>Lysobacter</taxon>
    </lineage>
</organism>
<keyword evidence="1" id="KW-0812">Transmembrane</keyword>
<dbReference type="Pfam" id="PF19447">
    <property type="entry name" value="DUF5985"/>
    <property type="match status" value="1"/>
</dbReference>
<keyword evidence="3" id="KW-1185">Reference proteome</keyword>
<dbReference type="RefSeq" id="WP_386755757.1">
    <property type="nucleotide sequence ID" value="NZ_JBHSNM010000006.1"/>
</dbReference>
<gene>
    <name evidence="2" type="ORF">ACFPN1_14005</name>
</gene>
<keyword evidence="1" id="KW-1133">Transmembrane helix</keyword>
<keyword evidence="1" id="KW-0472">Membrane</keyword>
<comment type="caution">
    <text evidence="2">The sequence shown here is derived from an EMBL/GenBank/DDBJ whole genome shotgun (WGS) entry which is preliminary data.</text>
</comment>
<feature type="transmembrane region" description="Helical" evidence="1">
    <location>
        <begin position="31"/>
        <end position="51"/>
    </location>
</feature>
<dbReference type="EMBL" id="JBHSNM010000006">
    <property type="protein sequence ID" value="MFC5571174.1"/>
    <property type="molecule type" value="Genomic_DNA"/>
</dbReference>
<dbReference type="Proteomes" id="UP001596036">
    <property type="component" value="Unassembled WGS sequence"/>
</dbReference>
<accession>A0ABW0SR29</accession>
<proteinExistence type="predicted"/>
<protein>
    <submittedName>
        <fullName evidence="2">DUF5985 family protein</fullName>
    </submittedName>
</protein>
<evidence type="ECO:0000256" key="1">
    <source>
        <dbReference type="SAM" id="Phobius"/>
    </source>
</evidence>
<dbReference type="InterPro" id="IPR046027">
    <property type="entry name" value="DUF5985"/>
</dbReference>
<feature type="transmembrane region" description="Helical" evidence="1">
    <location>
        <begin position="6"/>
        <end position="24"/>
    </location>
</feature>
<evidence type="ECO:0000313" key="3">
    <source>
        <dbReference type="Proteomes" id="UP001596036"/>
    </source>
</evidence>
<reference evidence="3" key="1">
    <citation type="journal article" date="2019" name="Int. J. Syst. Evol. Microbiol.">
        <title>The Global Catalogue of Microorganisms (GCM) 10K type strain sequencing project: providing services to taxonomists for standard genome sequencing and annotation.</title>
        <authorList>
            <consortium name="The Broad Institute Genomics Platform"/>
            <consortium name="The Broad Institute Genome Sequencing Center for Infectious Disease"/>
            <person name="Wu L."/>
            <person name="Ma J."/>
        </authorList>
    </citation>
    <scope>NUCLEOTIDE SEQUENCE [LARGE SCALE GENOMIC DNA]</scope>
    <source>
        <strain evidence="3">KACC 11407</strain>
    </source>
</reference>
<feature type="transmembrane region" description="Helical" evidence="1">
    <location>
        <begin position="63"/>
        <end position="81"/>
    </location>
</feature>